<proteinExistence type="predicted"/>
<keyword evidence="3" id="KW-1185">Reference proteome</keyword>
<feature type="region of interest" description="Disordered" evidence="1">
    <location>
        <begin position="1"/>
        <end position="25"/>
    </location>
</feature>
<organism evidence="2 3">
    <name type="scientific">Tegillarca granosa</name>
    <name type="common">Malaysian cockle</name>
    <name type="synonym">Anadara granosa</name>
    <dbReference type="NCBI Taxonomy" id="220873"/>
    <lineage>
        <taxon>Eukaryota</taxon>
        <taxon>Metazoa</taxon>
        <taxon>Spiralia</taxon>
        <taxon>Lophotrochozoa</taxon>
        <taxon>Mollusca</taxon>
        <taxon>Bivalvia</taxon>
        <taxon>Autobranchia</taxon>
        <taxon>Pteriomorphia</taxon>
        <taxon>Arcoida</taxon>
        <taxon>Arcoidea</taxon>
        <taxon>Arcidae</taxon>
        <taxon>Tegillarca</taxon>
    </lineage>
</organism>
<sequence length="246" mass="26624">MCVHYSGKSQSTHNPHEGNPERNRGIKVEGYVDKYRVTVAAAAAASQAGTTGMENSFVPNPLNSPALMVLASTAEGHDNSARMPAPPHPFTSQNIDKEMSPHFGNPPFTMYRPGEHFPPPIYAPQFVRSNLDRSMGLMNPGGGSAFRPVSNEGVENYHSAFSPAKKPKLDESSSSYSPTDKQEHDFADSAAEGSESKASTPHIVKEERPASLSSAAYESNSETFSENGDFDRGTPDSEGRNLRSEY</sequence>
<gene>
    <name evidence="2" type="ORF">KUTeg_017066</name>
</gene>
<feature type="compositionally biased region" description="Polar residues" evidence="1">
    <location>
        <begin position="211"/>
        <end position="226"/>
    </location>
</feature>
<accession>A0ABQ9ERI1</accession>
<dbReference type="Proteomes" id="UP001217089">
    <property type="component" value="Unassembled WGS sequence"/>
</dbReference>
<feature type="region of interest" description="Disordered" evidence="1">
    <location>
        <begin position="158"/>
        <end position="246"/>
    </location>
</feature>
<evidence type="ECO:0000256" key="1">
    <source>
        <dbReference type="SAM" id="MobiDB-lite"/>
    </source>
</evidence>
<protein>
    <submittedName>
        <fullName evidence="2">Uncharacterized protein</fullName>
    </submittedName>
</protein>
<feature type="compositionally biased region" description="Basic and acidic residues" evidence="1">
    <location>
        <begin position="229"/>
        <end position="246"/>
    </location>
</feature>
<evidence type="ECO:0000313" key="2">
    <source>
        <dbReference type="EMBL" id="KAJ8306521.1"/>
    </source>
</evidence>
<dbReference type="EMBL" id="JARBDR010000813">
    <property type="protein sequence ID" value="KAJ8306521.1"/>
    <property type="molecule type" value="Genomic_DNA"/>
</dbReference>
<comment type="caution">
    <text evidence="2">The sequence shown here is derived from an EMBL/GenBank/DDBJ whole genome shotgun (WGS) entry which is preliminary data.</text>
</comment>
<name>A0ABQ9ERI1_TEGGR</name>
<reference evidence="2 3" key="1">
    <citation type="submission" date="2022-12" db="EMBL/GenBank/DDBJ databases">
        <title>Chromosome-level genome of Tegillarca granosa.</title>
        <authorList>
            <person name="Kim J."/>
        </authorList>
    </citation>
    <scope>NUCLEOTIDE SEQUENCE [LARGE SCALE GENOMIC DNA]</scope>
    <source>
        <strain evidence="2">Teg-2019</strain>
        <tissue evidence="2">Adductor muscle</tissue>
    </source>
</reference>
<evidence type="ECO:0000313" key="3">
    <source>
        <dbReference type="Proteomes" id="UP001217089"/>
    </source>
</evidence>
<feature type="compositionally biased region" description="Basic and acidic residues" evidence="1">
    <location>
        <begin position="14"/>
        <end position="25"/>
    </location>
</feature>